<dbReference type="AlphaFoldDB" id="A0A7W7KJD4"/>
<accession>A0A7W7KJD4</accession>
<gene>
    <name evidence="1" type="ORF">HNP46_002040</name>
</gene>
<reference evidence="1 2" key="1">
    <citation type="submission" date="2020-08" db="EMBL/GenBank/DDBJ databases">
        <title>Functional genomics of gut bacteria from endangered species of beetles.</title>
        <authorList>
            <person name="Carlos-Shanley C."/>
        </authorList>
    </citation>
    <scope>NUCLEOTIDE SEQUENCE [LARGE SCALE GENOMIC DNA]</scope>
    <source>
        <strain evidence="1 2">S00179</strain>
    </source>
</reference>
<organism evidence="1 2">
    <name type="scientific">Pseudomonas nitroreducens</name>
    <dbReference type="NCBI Taxonomy" id="46680"/>
    <lineage>
        <taxon>Bacteria</taxon>
        <taxon>Pseudomonadati</taxon>
        <taxon>Pseudomonadota</taxon>
        <taxon>Gammaproteobacteria</taxon>
        <taxon>Pseudomonadales</taxon>
        <taxon>Pseudomonadaceae</taxon>
        <taxon>Pseudomonas</taxon>
    </lineage>
</organism>
<dbReference type="InterPro" id="IPR056955">
    <property type="entry name" value="ORC-CDC6-like"/>
</dbReference>
<dbReference type="Proteomes" id="UP000566995">
    <property type="component" value="Unassembled WGS sequence"/>
</dbReference>
<protein>
    <submittedName>
        <fullName evidence="1">Uncharacterized protein</fullName>
    </submittedName>
</protein>
<comment type="caution">
    <text evidence="1">The sequence shown here is derived from an EMBL/GenBank/DDBJ whole genome shotgun (WGS) entry which is preliminary data.</text>
</comment>
<dbReference type="Pfam" id="PF24389">
    <property type="entry name" value="ORC-CDC6-like"/>
    <property type="match status" value="1"/>
</dbReference>
<dbReference type="RefSeq" id="WP_184588347.1">
    <property type="nucleotide sequence ID" value="NZ_JACHLI010000006.1"/>
</dbReference>
<name>A0A7W7KJD4_PSENT</name>
<proteinExistence type="predicted"/>
<dbReference type="EMBL" id="JACHLI010000006">
    <property type="protein sequence ID" value="MBB4863193.1"/>
    <property type="molecule type" value="Genomic_DNA"/>
</dbReference>
<sequence length="623" mass="70193">MSEAKSVALLRLLFGDNRAEWPTADFKNLFVTPTYLSKLEAMRPCFLVGGRGTGKTTSLQSLRYDSMLERLEADGLTFGDQSYLGILVRMNKNRVRAFHGAEASEDQWRKWFAHYFNLITCSEIATLAQWLQDKLGVELSKASINLISQELGLNKSDDLTSLKLEIKSGISKLQLQVNNPTQDLGIICSIAESPLRTFCEVLDQFNLLGDRVIFCCIDEYENLLDYQQAVLNTYIKHAEPPLSYKIGVRKNGLRNRQTLDGHDVLRVPDDCLEIEIADEGFDYFAKAVAELRLKYAASEGAPVADNLRDFLEELSLTEEASLLGAERIADAVLSELKGTPLYETFSKKPKSEVYFLKFWQESEGTPIPELAQAWKDNETEWKTRIGNYGYASLFWLSKGRKGVRIRKYYCGERTLLSLAAGNIRYFLELIDTAIGNELEGSQEHSGRLRISAKSQTIAAREVGKRRLNQLEGLADHGVQLKRLVLAVGKVFFELAREPNGKTPEVTSFVLSGTAADIEKLGVLLQEGVGHLAFESDPRTKSTSNLEVRDDEYRLHRIFSAFFEISHRKKRRMTVDAGHLLNVLESQPSKVISTLLDDRPQTAEDELPEQLALFSAFYDSGNKK</sequence>
<evidence type="ECO:0000313" key="2">
    <source>
        <dbReference type="Proteomes" id="UP000566995"/>
    </source>
</evidence>
<evidence type="ECO:0000313" key="1">
    <source>
        <dbReference type="EMBL" id="MBB4863193.1"/>
    </source>
</evidence>